<protein>
    <submittedName>
        <fullName evidence="1">Uncharacterized protein</fullName>
    </submittedName>
</protein>
<proteinExistence type="predicted"/>
<reference evidence="1 2" key="1">
    <citation type="submission" date="2019-01" db="EMBL/GenBank/DDBJ databases">
        <title>Complete genome sequence of Cohnella hallensis HS21 isolated from Korean fir (Abies koreana) rhizospheric soil.</title>
        <authorList>
            <person name="Jiang L."/>
            <person name="Kang S.W."/>
            <person name="Kim S."/>
            <person name="Jung J."/>
            <person name="Kim C.Y."/>
            <person name="Kim D.H."/>
            <person name="Kim S.W."/>
            <person name="Lee J."/>
        </authorList>
    </citation>
    <scope>NUCLEOTIDE SEQUENCE [LARGE SCALE GENOMIC DNA]</scope>
    <source>
        <strain evidence="1 2">HS21</strain>
    </source>
</reference>
<organism evidence="1 2">
    <name type="scientific">Cohnella abietis</name>
    <dbReference type="NCBI Taxonomy" id="2507935"/>
    <lineage>
        <taxon>Bacteria</taxon>
        <taxon>Bacillati</taxon>
        <taxon>Bacillota</taxon>
        <taxon>Bacilli</taxon>
        <taxon>Bacillales</taxon>
        <taxon>Paenibacillaceae</taxon>
        <taxon>Cohnella</taxon>
    </lineage>
</organism>
<dbReference type="Proteomes" id="UP000289856">
    <property type="component" value="Chromosome"/>
</dbReference>
<keyword evidence="2" id="KW-1185">Reference proteome</keyword>
<evidence type="ECO:0000313" key="2">
    <source>
        <dbReference type="Proteomes" id="UP000289856"/>
    </source>
</evidence>
<dbReference type="KEGG" id="cohn:KCTCHS21_51400"/>
<dbReference type="EMBL" id="AP019400">
    <property type="protein sequence ID" value="BBI35741.1"/>
    <property type="molecule type" value="Genomic_DNA"/>
</dbReference>
<gene>
    <name evidence="1" type="ORF">KCTCHS21_51400</name>
</gene>
<dbReference type="AlphaFoldDB" id="A0A3T1DC63"/>
<sequence length="51" mass="5384">MQVGVEGWGKFAMGAGWGLGGCFAMGGGGVCDFFYYSFSGDLYCELSIIKL</sequence>
<evidence type="ECO:0000313" key="1">
    <source>
        <dbReference type="EMBL" id="BBI35741.1"/>
    </source>
</evidence>
<name>A0A3T1DC63_9BACL</name>
<accession>A0A3T1DC63</accession>